<evidence type="ECO:0000256" key="6">
    <source>
        <dbReference type="ARBA" id="ARBA00022598"/>
    </source>
</evidence>
<dbReference type="NCBIfam" id="TIGR00472">
    <property type="entry name" value="pheT_bact"/>
    <property type="match status" value="1"/>
</dbReference>
<comment type="catalytic activity">
    <reaction evidence="14 15">
        <text>tRNA(Phe) + L-phenylalanine + ATP = L-phenylalanyl-tRNA(Phe) + AMP + diphosphate + H(+)</text>
        <dbReference type="Rhea" id="RHEA:19413"/>
        <dbReference type="Rhea" id="RHEA-COMP:9668"/>
        <dbReference type="Rhea" id="RHEA-COMP:9699"/>
        <dbReference type="ChEBI" id="CHEBI:15378"/>
        <dbReference type="ChEBI" id="CHEBI:30616"/>
        <dbReference type="ChEBI" id="CHEBI:33019"/>
        <dbReference type="ChEBI" id="CHEBI:58095"/>
        <dbReference type="ChEBI" id="CHEBI:78442"/>
        <dbReference type="ChEBI" id="CHEBI:78531"/>
        <dbReference type="ChEBI" id="CHEBI:456215"/>
        <dbReference type="EC" id="6.1.1.20"/>
    </reaction>
</comment>
<evidence type="ECO:0000256" key="13">
    <source>
        <dbReference type="ARBA" id="ARBA00023146"/>
    </source>
</evidence>
<keyword evidence="11 16" id="KW-0694">RNA-binding</keyword>
<evidence type="ECO:0000313" key="21">
    <source>
        <dbReference type="Proteomes" id="UP000266385"/>
    </source>
</evidence>
<feature type="domain" description="FDX-ACB" evidence="18">
    <location>
        <begin position="704"/>
        <end position="797"/>
    </location>
</feature>
<dbReference type="PROSITE" id="PS51483">
    <property type="entry name" value="B5"/>
    <property type="match status" value="1"/>
</dbReference>
<evidence type="ECO:0000256" key="5">
    <source>
        <dbReference type="ARBA" id="ARBA00022555"/>
    </source>
</evidence>
<dbReference type="PROSITE" id="PS51447">
    <property type="entry name" value="FDX_ACB"/>
    <property type="match status" value="1"/>
</dbReference>
<dbReference type="RefSeq" id="WP_119374458.1">
    <property type="nucleotide sequence ID" value="NZ_QWFX01000005.1"/>
</dbReference>
<dbReference type="GO" id="GO:0006432">
    <property type="term" value="P:phenylalanyl-tRNA aminoacylation"/>
    <property type="evidence" value="ECO:0007669"/>
    <property type="project" value="UniProtKB-UniRule"/>
</dbReference>
<dbReference type="InterPro" id="IPR045060">
    <property type="entry name" value="Phe-tRNA-ligase_IIc_bsu"/>
</dbReference>
<evidence type="ECO:0000256" key="12">
    <source>
        <dbReference type="ARBA" id="ARBA00022917"/>
    </source>
</evidence>
<dbReference type="CDD" id="cd00769">
    <property type="entry name" value="PheRS_beta_core"/>
    <property type="match status" value="1"/>
</dbReference>
<evidence type="ECO:0000256" key="15">
    <source>
        <dbReference type="HAMAP-Rule" id="MF_00283"/>
    </source>
</evidence>
<evidence type="ECO:0000256" key="3">
    <source>
        <dbReference type="ARBA" id="ARBA00011209"/>
    </source>
</evidence>
<comment type="cofactor">
    <cofactor evidence="15">
        <name>Mg(2+)</name>
        <dbReference type="ChEBI" id="CHEBI:18420"/>
    </cofactor>
    <text evidence="15">Binds 2 magnesium ions per tetramer.</text>
</comment>
<dbReference type="Gene3D" id="2.40.50.140">
    <property type="entry name" value="Nucleic acid-binding proteins"/>
    <property type="match status" value="1"/>
</dbReference>
<keyword evidence="6 15" id="KW-0436">Ligase</keyword>
<dbReference type="GO" id="GO:0000049">
    <property type="term" value="F:tRNA binding"/>
    <property type="evidence" value="ECO:0007669"/>
    <property type="project" value="UniProtKB-UniRule"/>
</dbReference>
<dbReference type="InterPro" id="IPR012340">
    <property type="entry name" value="NA-bd_OB-fold"/>
</dbReference>
<evidence type="ECO:0000256" key="16">
    <source>
        <dbReference type="PROSITE-ProRule" id="PRU00209"/>
    </source>
</evidence>
<name>A0A399RR46_9PROT</name>
<dbReference type="Gene3D" id="3.30.70.380">
    <property type="entry name" value="Ferrodoxin-fold anticodon-binding domain"/>
    <property type="match status" value="1"/>
</dbReference>
<keyword evidence="4 15" id="KW-0963">Cytoplasm</keyword>
<dbReference type="EMBL" id="QWFX01000005">
    <property type="protein sequence ID" value="RIJ32377.1"/>
    <property type="molecule type" value="Genomic_DNA"/>
</dbReference>
<dbReference type="AlphaFoldDB" id="A0A399RR46"/>
<dbReference type="Pfam" id="PF01588">
    <property type="entry name" value="tRNA_bind"/>
    <property type="match status" value="1"/>
</dbReference>
<dbReference type="InterPro" id="IPR004532">
    <property type="entry name" value="Phe-tRNA-ligase_IIc_bsu_bact"/>
</dbReference>
<evidence type="ECO:0000313" key="20">
    <source>
        <dbReference type="EMBL" id="RIJ32377.1"/>
    </source>
</evidence>
<evidence type="ECO:0000256" key="10">
    <source>
        <dbReference type="ARBA" id="ARBA00022842"/>
    </source>
</evidence>
<dbReference type="SUPFAM" id="SSF56037">
    <property type="entry name" value="PheT/TilS domain"/>
    <property type="match status" value="1"/>
</dbReference>
<dbReference type="GO" id="GO:0000287">
    <property type="term" value="F:magnesium ion binding"/>
    <property type="evidence" value="ECO:0007669"/>
    <property type="project" value="UniProtKB-UniRule"/>
</dbReference>
<evidence type="ECO:0000256" key="14">
    <source>
        <dbReference type="ARBA" id="ARBA00049255"/>
    </source>
</evidence>
<evidence type="ECO:0000256" key="7">
    <source>
        <dbReference type="ARBA" id="ARBA00022723"/>
    </source>
</evidence>
<dbReference type="SMART" id="SM00896">
    <property type="entry name" value="FDX-ACB"/>
    <property type="match status" value="1"/>
</dbReference>
<keyword evidence="10 15" id="KW-0460">Magnesium</keyword>
<dbReference type="Gene3D" id="3.50.40.10">
    <property type="entry name" value="Phenylalanyl-trna Synthetase, Chain B, domain 3"/>
    <property type="match status" value="1"/>
</dbReference>
<sequence>MKFTLSWLQDYLATKASLDDILATMVKAGLEVEEVEDPGAKLAEFTVAKVKSAEPHPDADRLRICTVDTKDGEKQIVCGAPNARAGMTAIYAPLGTWIPGLDFALDKKPRKIRGIESHGMLCSTKEIEAGEDHDGIADLEGDWAVGTPAAEALGLTDPVIDFEVTPNRPDWLGVYGIARDLAAAGAGRFLETPIRKAEGSAPCPIDIRLEAPEACPVFAGALVRGVKNGPSPEWLQLRLKAIGITPKNLLVDLTNYISHDRARPLHAYDAAKLKGAVVARLGRKGETLEALDGKTYDISEDMCVIADDSGVIGLGGVMGGQATAVSEETTDVFIESAWFEPLRTARTGRATGIISDARYRFERGVDPASCLEGLNFALAIIREYGGGDVSLAKVAGAPPERDVKVSFDRRDIGRLTGLEVKPADLKKMLKDLGFGIEDAGEAWYLSVPSWRFDIEQSADIVEEVARLVGYDRLPTTSLPLPPEGRKVVVTPAQARLRTARRVMASRGFLEAVTWSFMPKAHAELFGGGSDALTISNPVASELNQMRPSVLPNLAVAAQKGFDRGEREMRLFEAGPVYIGDGPKDQRNVVAALVRPVAERHWSGPVPAYDAIAAKADLFALLQELDQPPERFQVEAPRQPHWHPGQAACLKLGPKVTIAHFGALHPRVLKALDVDGPVYGFELNLNALPMMKARATKTRPVLQRSDLTPIRRDFAFVVDEGVPAADIVRHATSADKKLISNVLVFDVYQGTGIEPGKKSVAIEVTIQPEGETLKDKDIEAIGEKIVESVAKGTGGVLRG</sequence>
<gene>
    <name evidence="15" type="primary">pheT</name>
    <name evidence="20" type="ORF">D1223_00480</name>
</gene>
<feature type="binding site" evidence="15">
    <location>
        <position position="453"/>
    </location>
    <ligand>
        <name>Mg(2+)</name>
        <dbReference type="ChEBI" id="CHEBI:18420"/>
        <note>shared with alpha subunit</note>
    </ligand>
</feature>
<dbReference type="GO" id="GO:0009328">
    <property type="term" value="C:phenylalanine-tRNA ligase complex"/>
    <property type="evidence" value="ECO:0007669"/>
    <property type="project" value="TreeGrafter"/>
</dbReference>
<keyword evidence="21" id="KW-1185">Reference proteome</keyword>
<feature type="binding site" evidence="15">
    <location>
        <position position="463"/>
    </location>
    <ligand>
        <name>Mg(2+)</name>
        <dbReference type="ChEBI" id="CHEBI:18420"/>
        <note>shared with alpha subunit</note>
    </ligand>
</feature>
<protein>
    <recommendedName>
        <fullName evidence="15">Phenylalanine--tRNA ligase beta subunit</fullName>
        <ecNumber evidence="15">6.1.1.20</ecNumber>
    </recommendedName>
    <alternativeName>
        <fullName evidence="15">Phenylalanyl-tRNA synthetase beta subunit</fullName>
        <shortName evidence="15">PheRS</shortName>
    </alternativeName>
</protein>
<dbReference type="CDD" id="cd02796">
    <property type="entry name" value="tRNA_bind_bactPheRS"/>
    <property type="match status" value="1"/>
</dbReference>
<dbReference type="InterPro" id="IPR036690">
    <property type="entry name" value="Fdx_antiC-bd_sf"/>
</dbReference>
<dbReference type="InterPro" id="IPR033714">
    <property type="entry name" value="tRNA_bind_bactPheRS"/>
</dbReference>
<evidence type="ECO:0000256" key="8">
    <source>
        <dbReference type="ARBA" id="ARBA00022741"/>
    </source>
</evidence>
<keyword evidence="12 15" id="KW-0648">Protein biosynthesis</keyword>
<evidence type="ECO:0000256" key="9">
    <source>
        <dbReference type="ARBA" id="ARBA00022840"/>
    </source>
</evidence>
<dbReference type="PROSITE" id="PS50886">
    <property type="entry name" value="TRBD"/>
    <property type="match status" value="1"/>
</dbReference>
<keyword evidence="5 16" id="KW-0820">tRNA-binding</keyword>
<dbReference type="SUPFAM" id="SSF46955">
    <property type="entry name" value="Putative DNA-binding domain"/>
    <property type="match status" value="1"/>
</dbReference>
<dbReference type="InterPro" id="IPR009061">
    <property type="entry name" value="DNA-bd_dom_put_sf"/>
</dbReference>
<comment type="subunit">
    <text evidence="3 15">Tetramer of two alpha and two beta subunits.</text>
</comment>
<proteinExistence type="inferred from homology"/>
<evidence type="ECO:0000256" key="4">
    <source>
        <dbReference type="ARBA" id="ARBA00022490"/>
    </source>
</evidence>
<evidence type="ECO:0000259" key="18">
    <source>
        <dbReference type="PROSITE" id="PS51447"/>
    </source>
</evidence>
<dbReference type="InterPro" id="IPR041616">
    <property type="entry name" value="PheRS_beta_core"/>
</dbReference>
<evidence type="ECO:0000259" key="19">
    <source>
        <dbReference type="PROSITE" id="PS51483"/>
    </source>
</evidence>
<dbReference type="SMART" id="SM00874">
    <property type="entry name" value="B5"/>
    <property type="match status" value="1"/>
</dbReference>
<dbReference type="SMART" id="SM00873">
    <property type="entry name" value="B3_4"/>
    <property type="match status" value="1"/>
</dbReference>
<evidence type="ECO:0000259" key="17">
    <source>
        <dbReference type="PROSITE" id="PS50886"/>
    </source>
</evidence>
<evidence type="ECO:0000256" key="11">
    <source>
        <dbReference type="ARBA" id="ARBA00022884"/>
    </source>
</evidence>
<feature type="domain" description="B5" evidence="19">
    <location>
        <begin position="400"/>
        <end position="475"/>
    </location>
</feature>
<keyword evidence="7 15" id="KW-0479">Metal-binding</keyword>
<evidence type="ECO:0000256" key="2">
    <source>
        <dbReference type="ARBA" id="ARBA00008653"/>
    </source>
</evidence>
<dbReference type="PANTHER" id="PTHR10947:SF0">
    <property type="entry name" value="PHENYLALANINE--TRNA LIGASE BETA SUBUNIT"/>
    <property type="match status" value="1"/>
</dbReference>
<keyword evidence="13 15" id="KW-0030">Aminoacyl-tRNA synthetase</keyword>
<comment type="subcellular location">
    <subcellularLocation>
        <location evidence="1 15">Cytoplasm</location>
    </subcellularLocation>
</comment>
<dbReference type="InterPro" id="IPR005147">
    <property type="entry name" value="tRNA_synthase_B5-dom"/>
</dbReference>
<dbReference type="HAMAP" id="MF_00283">
    <property type="entry name" value="Phe_tRNA_synth_beta1"/>
    <property type="match status" value="1"/>
</dbReference>
<evidence type="ECO:0000256" key="1">
    <source>
        <dbReference type="ARBA" id="ARBA00004496"/>
    </source>
</evidence>
<dbReference type="InterPro" id="IPR020825">
    <property type="entry name" value="Phe-tRNA_synthase-like_B3/B4"/>
</dbReference>
<dbReference type="Gene3D" id="3.30.56.10">
    <property type="match status" value="2"/>
</dbReference>
<dbReference type="PANTHER" id="PTHR10947">
    <property type="entry name" value="PHENYLALANYL-TRNA SYNTHETASE BETA CHAIN AND LEUCINE-RICH REPEAT-CONTAINING PROTEIN 47"/>
    <property type="match status" value="1"/>
</dbReference>
<dbReference type="InterPro" id="IPR005146">
    <property type="entry name" value="B3/B4_tRNA-bd"/>
</dbReference>
<dbReference type="OrthoDB" id="9805455at2"/>
<dbReference type="SUPFAM" id="SSF54991">
    <property type="entry name" value="Anticodon-binding domain of PheRS"/>
    <property type="match status" value="1"/>
</dbReference>
<dbReference type="InterPro" id="IPR002547">
    <property type="entry name" value="tRNA-bd_dom"/>
</dbReference>
<feature type="binding site" evidence="15">
    <location>
        <position position="462"/>
    </location>
    <ligand>
        <name>Mg(2+)</name>
        <dbReference type="ChEBI" id="CHEBI:18420"/>
        <note>shared with alpha subunit</note>
    </ligand>
</feature>
<accession>A0A399RR46</accession>
<dbReference type="SUPFAM" id="SSF50249">
    <property type="entry name" value="Nucleic acid-binding proteins"/>
    <property type="match status" value="1"/>
</dbReference>
<dbReference type="NCBIfam" id="NF045760">
    <property type="entry name" value="YtpR"/>
    <property type="match status" value="1"/>
</dbReference>
<dbReference type="InterPro" id="IPR005121">
    <property type="entry name" value="Fdx_antiC-bd"/>
</dbReference>
<keyword evidence="8 15" id="KW-0547">Nucleotide-binding</keyword>
<dbReference type="Pfam" id="PF03484">
    <property type="entry name" value="B5"/>
    <property type="match status" value="1"/>
</dbReference>
<dbReference type="Pfam" id="PF03147">
    <property type="entry name" value="FDX-ACB"/>
    <property type="match status" value="1"/>
</dbReference>
<dbReference type="SUPFAM" id="SSF55681">
    <property type="entry name" value="Class II aaRS and biotin synthetases"/>
    <property type="match status" value="1"/>
</dbReference>
<comment type="caution">
    <text evidence="20">The sequence shown here is derived from an EMBL/GenBank/DDBJ whole genome shotgun (WGS) entry which is preliminary data.</text>
</comment>
<dbReference type="InterPro" id="IPR045864">
    <property type="entry name" value="aa-tRNA-synth_II/BPL/LPL"/>
</dbReference>
<feature type="domain" description="TRNA-binding" evidence="17">
    <location>
        <begin position="39"/>
        <end position="150"/>
    </location>
</feature>
<dbReference type="Pfam" id="PF17759">
    <property type="entry name" value="tRNA_synthFbeta"/>
    <property type="match status" value="1"/>
</dbReference>
<dbReference type="Proteomes" id="UP000266385">
    <property type="component" value="Unassembled WGS sequence"/>
</dbReference>
<dbReference type="GO" id="GO:0004826">
    <property type="term" value="F:phenylalanine-tRNA ligase activity"/>
    <property type="evidence" value="ECO:0007669"/>
    <property type="project" value="UniProtKB-UniRule"/>
</dbReference>
<dbReference type="EC" id="6.1.1.20" evidence="15"/>
<dbReference type="Pfam" id="PF03483">
    <property type="entry name" value="B3_4"/>
    <property type="match status" value="1"/>
</dbReference>
<keyword evidence="9 15" id="KW-0067">ATP-binding</keyword>
<reference evidence="20 21" key="1">
    <citation type="submission" date="2018-08" db="EMBL/GenBank/DDBJ databases">
        <title>Henriciella mobilis sp. nov., isolated from seawater.</title>
        <authorList>
            <person name="Cheng H."/>
            <person name="Wu Y.-H."/>
            <person name="Xu X.-W."/>
            <person name="Guo L.-L."/>
        </authorList>
    </citation>
    <scope>NUCLEOTIDE SEQUENCE [LARGE SCALE GENOMIC DNA]</scope>
    <source>
        <strain evidence="20 21">JN25</strain>
    </source>
</reference>
<dbReference type="Gene3D" id="3.30.930.10">
    <property type="entry name" value="Bira Bifunctional Protein, Domain 2"/>
    <property type="match status" value="1"/>
</dbReference>
<dbReference type="GO" id="GO:0005524">
    <property type="term" value="F:ATP binding"/>
    <property type="evidence" value="ECO:0007669"/>
    <property type="project" value="UniProtKB-UniRule"/>
</dbReference>
<organism evidence="20 21">
    <name type="scientific">Henriciella mobilis</name>
    <dbReference type="NCBI Taxonomy" id="2305467"/>
    <lineage>
        <taxon>Bacteria</taxon>
        <taxon>Pseudomonadati</taxon>
        <taxon>Pseudomonadota</taxon>
        <taxon>Alphaproteobacteria</taxon>
        <taxon>Hyphomonadales</taxon>
        <taxon>Hyphomonadaceae</taxon>
        <taxon>Henriciella</taxon>
    </lineage>
</organism>
<feature type="binding site" evidence="15">
    <location>
        <position position="459"/>
    </location>
    <ligand>
        <name>Mg(2+)</name>
        <dbReference type="ChEBI" id="CHEBI:18420"/>
        <note>shared with alpha subunit</note>
    </ligand>
</feature>
<comment type="similarity">
    <text evidence="2 15">Belongs to the phenylalanyl-tRNA synthetase beta subunit family. Type 1 subfamily.</text>
</comment>